<evidence type="ECO:0000256" key="1">
    <source>
        <dbReference type="SAM" id="Phobius"/>
    </source>
</evidence>
<sequence length="177" mass="19830">MRLRELRQPCTISARFKTVSIVLAKHTHPKAKQASKISSFLGLVFFLCCFFFLPRTFFSSGIANSKTSKIILLATNENDGSSKKSTLHSFANALSFTRSSELVILSTCCSMFSLAVQWQPLYPTILSTSKTSFRLKYVASFPLNCFRKYSLKPSFLASSLRFLAEVGHSPRSPRLPL</sequence>
<dbReference type="AlphaFoldDB" id="A0A9W7A9A9"/>
<reference evidence="3" key="1">
    <citation type="journal article" date="2023" name="Commun. Biol.">
        <title>Genome analysis of Parmales, the sister group of diatoms, reveals the evolutionary specialization of diatoms from phago-mixotrophs to photoautotrophs.</title>
        <authorList>
            <person name="Ban H."/>
            <person name="Sato S."/>
            <person name="Yoshikawa S."/>
            <person name="Yamada K."/>
            <person name="Nakamura Y."/>
            <person name="Ichinomiya M."/>
            <person name="Sato N."/>
            <person name="Blanc-Mathieu R."/>
            <person name="Endo H."/>
            <person name="Kuwata A."/>
            <person name="Ogata H."/>
        </authorList>
    </citation>
    <scope>NUCLEOTIDE SEQUENCE [LARGE SCALE GENOMIC DNA]</scope>
    <source>
        <strain evidence="3">NIES 3700</strain>
    </source>
</reference>
<keyword evidence="1" id="KW-1133">Transmembrane helix</keyword>
<protein>
    <submittedName>
        <fullName evidence="2">Uncharacterized protein</fullName>
    </submittedName>
</protein>
<keyword evidence="1" id="KW-0812">Transmembrane</keyword>
<keyword evidence="3" id="KW-1185">Reference proteome</keyword>
<proteinExistence type="predicted"/>
<keyword evidence="1" id="KW-0472">Membrane</keyword>
<feature type="transmembrane region" description="Helical" evidence="1">
    <location>
        <begin position="40"/>
        <end position="58"/>
    </location>
</feature>
<comment type="caution">
    <text evidence="2">The sequence shown here is derived from an EMBL/GenBank/DDBJ whole genome shotgun (WGS) entry which is preliminary data.</text>
</comment>
<evidence type="ECO:0000313" key="2">
    <source>
        <dbReference type="EMBL" id="GMH68376.1"/>
    </source>
</evidence>
<organism evidence="2 3">
    <name type="scientific">Triparma laevis f. longispina</name>
    <dbReference type="NCBI Taxonomy" id="1714387"/>
    <lineage>
        <taxon>Eukaryota</taxon>
        <taxon>Sar</taxon>
        <taxon>Stramenopiles</taxon>
        <taxon>Ochrophyta</taxon>
        <taxon>Bolidophyceae</taxon>
        <taxon>Parmales</taxon>
        <taxon>Triparmaceae</taxon>
        <taxon>Triparma</taxon>
    </lineage>
</organism>
<accession>A0A9W7A9A9</accession>
<dbReference type="EMBL" id="BRXW01000592">
    <property type="protein sequence ID" value="GMH68376.1"/>
    <property type="molecule type" value="Genomic_DNA"/>
</dbReference>
<gene>
    <name evidence="2" type="ORF">TrLO_g15089</name>
</gene>
<evidence type="ECO:0000313" key="3">
    <source>
        <dbReference type="Proteomes" id="UP001165122"/>
    </source>
</evidence>
<name>A0A9W7A9A9_9STRA</name>
<dbReference type="Proteomes" id="UP001165122">
    <property type="component" value="Unassembled WGS sequence"/>
</dbReference>